<feature type="domain" description="MULE transposase" evidence="1">
    <location>
        <begin position="20"/>
        <end position="115"/>
    </location>
</feature>
<name>A0A8D9ARJ8_9HEMI</name>
<protein>
    <recommendedName>
        <fullName evidence="1">MULE transposase domain-containing protein</fullName>
    </recommendedName>
</protein>
<reference evidence="2" key="1">
    <citation type="submission" date="2021-05" db="EMBL/GenBank/DDBJ databases">
        <authorList>
            <person name="Alioto T."/>
            <person name="Alioto T."/>
            <person name="Gomez Garrido J."/>
        </authorList>
    </citation>
    <scope>NUCLEOTIDE SEQUENCE</scope>
</reference>
<dbReference type="AlphaFoldDB" id="A0A8D9ARJ8"/>
<sequence length="261" mass="31034">MLGIQTDRQRDLMKQHGNKILVVDETHGTNQYRYQLLTCLVVDDNRRGWPVSHLITSKSDADTLKYFFQAMREATPDFNISCVITDDDPALVNSMTEGFDSDFRHILCKWHILKNWKENLRHKVPKEFVPTMLEELKEIMNAVELDKFDHLCKGFFKKYEDNCRTSSFMKYFHQHYMPRCTKWAMCHRNFPHASVNTTGHIESFHSRLKRFYLKRKVNKRLDDLIDILLKLECDDHSTRAREASKGFSLLQKYYLFIRGLT</sequence>
<evidence type="ECO:0000259" key="1">
    <source>
        <dbReference type="Pfam" id="PF10551"/>
    </source>
</evidence>
<dbReference type="PANTHER" id="PTHR33977:SF1">
    <property type="entry name" value="ZINC ION BINDING PROTEIN"/>
    <property type="match status" value="1"/>
</dbReference>
<evidence type="ECO:0000313" key="2">
    <source>
        <dbReference type="EMBL" id="CAG6769342.1"/>
    </source>
</evidence>
<dbReference type="Pfam" id="PF10551">
    <property type="entry name" value="MULE"/>
    <property type="match status" value="1"/>
</dbReference>
<accession>A0A8D9ARJ8</accession>
<dbReference type="PANTHER" id="PTHR33977">
    <property type="entry name" value="ZINC ION BINDING PROTEIN"/>
    <property type="match status" value="1"/>
</dbReference>
<proteinExistence type="predicted"/>
<dbReference type="InterPro" id="IPR018289">
    <property type="entry name" value="MULE_transposase_dom"/>
</dbReference>
<organism evidence="2">
    <name type="scientific">Cacopsylla melanoneura</name>
    <dbReference type="NCBI Taxonomy" id="428564"/>
    <lineage>
        <taxon>Eukaryota</taxon>
        <taxon>Metazoa</taxon>
        <taxon>Ecdysozoa</taxon>
        <taxon>Arthropoda</taxon>
        <taxon>Hexapoda</taxon>
        <taxon>Insecta</taxon>
        <taxon>Pterygota</taxon>
        <taxon>Neoptera</taxon>
        <taxon>Paraneoptera</taxon>
        <taxon>Hemiptera</taxon>
        <taxon>Sternorrhyncha</taxon>
        <taxon>Psylloidea</taxon>
        <taxon>Psyllidae</taxon>
        <taxon>Psyllinae</taxon>
        <taxon>Cacopsylla</taxon>
    </lineage>
</organism>
<dbReference type="EMBL" id="HBUF01578686">
    <property type="protein sequence ID" value="CAG6769342.1"/>
    <property type="molecule type" value="Transcribed_RNA"/>
</dbReference>